<accession>A0ABT5EIS7</accession>
<feature type="domain" description="EGF-like" evidence="5">
    <location>
        <begin position="283"/>
        <end position="319"/>
    </location>
</feature>
<dbReference type="InterPro" id="IPR000742">
    <property type="entry name" value="EGF"/>
</dbReference>
<dbReference type="EMBL" id="JAQNDO010000001">
    <property type="protein sequence ID" value="MDC0741722.1"/>
    <property type="molecule type" value="Genomic_DNA"/>
</dbReference>
<organism evidence="6 7">
    <name type="scientific">Polyangium mundeleinium</name>
    <dbReference type="NCBI Taxonomy" id="2995306"/>
    <lineage>
        <taxon>Bacteria</taxon>
        <taxon>Pseudomonadati</taxon>
        <taxon>Myxococcota</taxon>
        <taxon>Polyangia</taxon>
        <taxon>Polyangiales</taxon>
        <taxon>Polyangiaceae</taxon>
        <taxon>Polyangium</taxon>
    </lineage>
</organism>
<dbReference type="PANTHER" id="PTHR24034">
    <property type="entry name" value="EGF-LIKE DOMAIN-CONTAINING PROTEIN"/>
    <property type="match status" value="1"/>
</dbReference>
<dbReference type="Pfam" id="PF00526">
    <property type="entry name" value="Dicty_CTDC"/>
    <property type="match status" value="2"/>
</dbReference>
<dbReference type="Gene3D" id="2.10.25.10">
    <property type="entry name" value="Laminin"/>
    <property type="match status" value="2"/>
</dbReference>
<feature type="signal peptide" evidence="4">
    <location>
        <begin position="1"/>
        <end position="21"/>
    </location>
</feature>
<dbReference type="SMART" id="SM00181">
    <property type="entry name" value="EGF"/>
    <property type="match status" value="7"/>
</dbReference>
<keyword evidence="7" id="KW-1185">Reference proteome</keyword>
<feature type="domain" description="EGF-like" evidence="5">
    <location>
        <begin position="95"/>
        <end position="131"/>
    </location>
</feature>
<evidence type="ECO:0000313" key="6">
    <source>
        <dbReference type="EMBL" id="MDC0741722.1"/>
    </source>
</evidence>
<sequence length="1291" mass="133454">MKRSGAFRTLLGVLFLVTFHAGCGDDGPQQPPPAVDAGSECPPSQHPDGFDGCTSDPCTPNPCTEPRRTTCKDEGGMASCQCDPGHHDEAGACIPDTTCTPTTCGGHGSCDATSGTVICTCDPGFAGDHCVDCDTQGGYIPDGQGGCTNTPCEPNPCSSDKPMCSVQGGMIVCGCGAGTHDENGFCVPDATCMPTTCGGHGVCIDAGAGSLSCTCDPGWAPPNCGTCDDAMGYHPDGAGGCTQDPCLPNPCKEPHQTVCSAPNGMPVCGCDAGYHDEGGACVVDEVCAPASCSGHGACSDANGVVVCTCDLGYAGDSCADCDVDAGYHPDGMDGCTQDPCLPTPCVAPHKTVCTPNGPLAVCSCDSGYHDDGQGGCTNDPCKPDPCLALNQACKNNGGVAECYTPACNDGNPCTTDTVVNGACTYTTLPNGAACSTTLCLTGQTCQAGTCTGGTALTCNDGNPCTVDTCNALTGCANTVDNTLLPDDGIFCTTDVCQNGAPKHTATNALCNDNLYCTGTESCTPANPSADAKGCIHTNVPVAPPAPGPCASYGACNEATQSFPLIPKSAGSACNDGIPCTQGDTCDAAGVCKGAPTAGCAGNLDCATTTPMPGGIDVPLGTVSGTITLGGQPLPASSYYAGAIFYLKARDTGAQHAVASFNYSGSGYMLNGPTWTTSFLPGIYDLWYRKNWDNQYNTVSATSSGDPNPNGMRILQTNLVLGAGANTLHINVPTATVSGTITLGGQPLPATSYYAGATFYLKAKDTGALHTVASFNYSGSGYMLNGPTWTTSLLPGDYELWYRKNWDSQYNTVTTTGDGDPNPNGMRILSKNVTITPGANTLNIDVPQATVSGTITLGGQPLPAMSYYAGATFYLKAKDTGALHSVASFNYSGSGYMLNGPTWTTSLLPGEYELWYRKNWDSQYNTVTTTGDGDPNPNGMRRLSGSVTITPGANTLNIDVPRATVSGTITLGGQPLPAMSYYAGATFYLKAKDTGALHSVASFNYSGSGYMLNGPTWTTSLLPGEYELWYRKNWDSQYNTVTTTGDGDPNPNGMRRLSGSVTITPGANTLNIDVPRATVSGTITLGGQPLPAMSYYAGATFYLKAKDTGALHSVASFNYSGSGYMLNGPTWTTSLLPGDYELWYRKNWDSQYNTVTTTTVGDPNPNGLRLLDLDVTITAGNNTLDIDVPMTTLSVPITLAGQPIPPMSYYAGATFYFRAIDTGALHAVASFNYSGSGYMLNGPTWTASLLPGVYDLLYRKNWDSQYDTVTATTVGDPNPNGFRRLGACLAVP</sequence>
<dbReference type="RefSeq" id="WP_271917048.1">
    <property type="nucleotide sequence ID" value="NZ_JAQNDO010000001.1"/>
</dbReference>
<dbReference type="PROSITE" id="PS50026">
    <property type="entry name" value="EGF_3"/>
    <property type="match status" value="3"/>
</dbReference>
<dbReference type="PROSITE" id="PS00022">
    <property type="entry name" value="EGF_1"/>
    <property type="match status" value="2"/>
</dbReference>
<keyword evidence="4" id="KW-0732">Signal</keyword>
<feature type="region of interest" description="Disordered" evidence="3">
    <location>
        <begin position="26"/>
        <end position="47"/>
    </location>
</feature>
<protein>
    <recommendedName>
        <fullName evidence="5">EGF-like domain-containing protein</fullName>
    </recommendedName>
</protein>
<proteinExistence type="predicted"/>
<keyword evidence="1" id="KW-0245">EGF-like domain</keyword>
<evidence type="ECO:0000259" key="5">
    <source>
        <dbReference type="PROSITE" id="PS50026"/>
    </source>
</evidence>
<evidence type="ECO:0000256" key="3">
    <source>
        <dbReference type="SAM" id="MobiDB-lite"/>
    </source>
</evidence>
<evidence type="ECO:0000256" key="2">
    <source>
        <dbReference type="ARBA" id="ARBA00022737"/>
    </source>
</evidence>
<dbReference type="InterPro" id="IPR001673">
    <property type="entry name" value="S_mold_repeat"/>
</dbReference>
<dbReference type="PANTHER" id="PTHR24034:SF89">
    <property type="entry name" value="COMPLEMENT COMPONENT C1Q RECEPTOR"/>
    <property type="match status" value="1"/>
</dbReference>
<dbReference type="Proteomes" id="UP001221411">
    <property type="component" value="Unassembled WGS sequence"/>
</dbReference>
<feature type="domain" description="EGF-like" evidence="5">
    <location>
        <begin position="188"/>
        <end position="225"/>
    </location>
</feature>
<evidence type="ECO:0000256" key="4">
    <source>
        <dbReference type="SAM" id="SignalP"/>
    </source>
</evidence>
<reference evidence="6 7" key="1">
    <citation type="submission" date="2022-11" db="EMBL/GenBank/DDBJ databases">
        <title>Minimal conservation of predation-associated metabolite biosynthetic gene clusters underscores biosynthetic potential of Myxococcota including descriptions for ten novel species: Archangium lansinium sp. nov., Myxococcus landrumus sp. nov., Nannocystis bai.</title>
        <authorList>
            <person name="Ahearne A."/>
            <person name="Stevens C."/>
            <person name="Dowd S."/>
        </authorList>
    </citation>
    <scope>NUCLEOTIDE SEQUENCE [LARGE SCALE GENOMIC DNA]</scope>
    <source>
        <strain evidence="6 7">RJM3</strain>
    </source>
</reference>
<dbReference type="InterPro" id="IPR050751">
    <property type="entry name" value="ECM_structural_protein"/>
</dbReference>
<evidence type="ECO:0000256" key="1">
    <source>
        <dbReference type="ARBA" id="ARBA00022536"/>
    </source>
</evidence>
<name>A0ABT5EIS7_9BACT</name>
<evidence type="ECO:0000313" key="7">
    <source>
        <dbReference type="Proteomes" id="UP001221411"/>
    </source>
</evidence>
<feature type="chain" id="PRO_5045760983" description="EGF-like domain-containing protein" evidence="4">
    <location>
        <begin position="22"/>
        <end position="1291"/>
    </location>
</feature>
<gene>
    <name evidence="6" type="ORF">POL67_10220</name>
</gene>
<keyword evidence="2" id="KW-0677">Repeat</keyword>
<comment type="caution">
    <text evidence="6">The sequence shown here is derived from an EMBL/GenBank/DDBJ whole genome shotgun (WGS) entry which is preliminary data.</text>
</comment>